<reference evidence="2" key="1">
    <citation type="submission" date="2020-10" db="EMBL/GenBank/DDBJ databases">
        <authorList>
            <person name="Gilroy R."/>
        </authorList>
    </citation>
    <scope>NUCLEOTIDE SEQUENCE</scope>
    <source>
        <strain evidence="2">6276</strain>
    </source>
</reference>
<gene>
    <name evidence="2" type="ORF">IAC10_00655</name>
</gene>
<comment type="similarity">
    <text evidence="1">Belongs to the ROK (NagC/XylR) family.</text>
</comment>
<dbReference type="InterPro" id="IPR043129">
    <property type="entry name" value="ATPase_NBD"/>
</dbReference>
<evidence type="ECO:0000313" key="2">
    <source>
        <dbReference type="EMBL" id="HIS35128.1"/>
    </source>
</evidence>
<proteinExistence type="inferred from homology"/>
<name>A0A9D1EW86_9BACT</name>
<comment type="caution">
    <text evidence="2">The sequence shown here is derived from an EMBL/GenBank/DDBJ whole genome shotgun (WGS) entry which is preliminary data.</text>
</comment>
<dbReference type="InterPro" id="IPR049874">
    <property type="entry name" value="ROK_cs"/>
</dbReference>
<dbReference type="Pfam" id="PF00480">
    <property type="entry name" value="ROK"/>
    <property type="match status" value="1"/>
</dbReference>
<evidence type="ECO:0000313" key="3">
    <source>
        <dbReference type="Proteomes" id="UP000823928"/>
    </source>
</evidence>
<organism evidence="2 3">
    <name type="scientific">Candidatus Scatousia excrementigallinarum</name>
    <dbReference type="NCBI Taxonomy" id="2840935"/>
    <lineage>
        <taxon>Bacteria</taxon>
        <taxon>Candidatus Scatousia</taxon>
    </lineage>
</organism>
<dbReference type="AlphaFoldDB" id="A0A9D1EW86"/>
<dbReference type="PROSITE" id="PS01125">
    <property type="entry name" value="ROK"/>
    <property type="match status" value="1"/>
</dbReference>
<evidence type="ECO:0000256" key="1">
    <source>
        <dbReference type="ARBA" id="ARBA00006479"/>
    </source>
</evidence>
<dbReference type="PANTHER" id="PTHR18964:SF149">
    <property type="entry name" value="BIFUNCTIONAL UDP-N-ACETYLGLUCOSAMINE 2-EPIMERASE_N-ACETYLMANNOSAMINE KINASE"/>
    <property type="match status" value="1"/>
</dbReference>
<dbReference type="Proteomes" id="UP000823928">
    <property type="component" value="Unassembled WGS sequence"/>
</dbReference>
<reference evidence="2" key="2">
    <citation type="journal article" date="2021" name="PeerJ">
        <title>Extensive microbial diversity within the chicken gut microbiome revealed by metagenomics and culture.</title>
        <authorList>
            <person name="Gilroy R."/>
            <person name="Ravi A."/>
            <person name="Getino M."/>
            <person name="Pursley I."/>
            <person name="Horton D.L."/>
            <person name="Alikhan N.F."/>
            <person name="Baker D."/>
            <person name="Gharbi K."/>
            <person name="Hall N."/>
            <person name="Watson M."/>
            <person name="Adriaenssens E.M."/>
            <person name="Foster-Nyarko E."/>
            <person name="Jarju S."/>
            <person name="Secka A."/>
            <person name="Antonio M."/>
            <person name="Oren A."/>
            <person name="Chaudhuri R.R."/>
            <person name="La Ragione R."/>
            <person name="Hildebrand F."/>
            <person name="Pallen M.J."/>
        </authorList>
    </citation>
    <scope>NUCLEOTIDE SEQUENCE</scope>
    <source>
        <strain evidence="2">6276</strain>
    </source>
</reference>
<accession>A0A9D1EW86</accession>
<protein>
    <submittedName>
        <fullName evidence="2">ROK family protein</fullName>
    </submittedName>
</protein>
<dbReference type="EMBL" id="DVIU01000015">
    <property type="protein sequence ID" value="HIS35128.1"/>
    <property type="molecule type" value="Genomic_DNA"/>
</dbReference>
<sequence>MKKFSIGIDLGGTKILIALVDKTTGEVICHVKKKTKKDKGPKNIIRKMVDGINELMEESSVNVDDIESIGIGAAGQVDRENGILIGAPNLDCYDLNIREYLLSQFNLPVYLGNDVEIAAMGEMMFGAAKGYDDFVCVFVGTGVGSAIVKDGKIIHGATGTAGEIGHMIVDLNGRQCACGAHGCLEAYASRSAIEKRIEGALRKGRHSVILDYLESGKSISSSMIQKSIEREDELVIQCVDEASEYLSGGIASIINFINPKLVILGGGLIEAVDYFYKNTVKKAQAKCLPVPATKIEFKKAQLGDYSGVIGAAFLQ</sequence>
<dbReference type="SUPFAM" id="SSF53067">
    <property type="entry name" value="Actin-like ATPase domain"/>
    <property type="match status" value="1"/>
</dbReference>
<dbReference type="PANTHER" id="PTHR18964">
    <property type="entry name" value="ROK (REPRESSOR, ORF, KINASE) FAMILY"/>
    <property type="match status" value="1"/>
</dbReference>
<dbReference type="InterPro" id="IPR000600">
    <property type="entry name" value="ROK"/>
</dbReference>
<dbReference type="Gene3D" id="3.30.420.40">
    <property type="match status" value="2"/>
</dbReference>